<dbReference type="GO" id="GO:0009272">
    <property type="term" value="P:fungal-type cell wall biogenesis"/>
    <property type="evidence" value="ECO:0007669"/>
    <property type="project" value="UniProtKB-ARBA"/>
</dbReference>
<feature type="signal peptide" evidence="14">
    <location>
        <begin position="1"/>
        <end position="17"/>
    </location>
</feature>
<dbReference type="PROSITE" id="PS51677">
    <property type="entry name" value="NODB"/>
    <property type="match status" value="1"/>
</dbReference>
<keyword evidence="4" id="KW-0325">Glycoprotein</keyword>
<keyword evidence="14" id="KW-0732">Signal</keyword>
<evidence type="ECO:0000256" key="3">
    <source>
        <dbReference type="ARBA" id="ARBA00022475"/>
    </source>
</evidence>
<keyword evidence="7" id="KW-0119">Carbohydrate metabolism</keyword>
<name>A0A9P6EQQ2_9AGAR</name>
<evidence type="ECO:0000256" key="11">
    <source>
        <dbReference type="ARBA" id="ARBA00023326"/>
    </source>
</evidence>
<dbReference type="GO" id="GO:0005886">
    <property type="term" value="C:plasma membrane"/>
    <property type="evidence" value="ECO:0007669"/>
    <property type="project" value="UniProtKB-SubCell"/>
</dbReference>
<evidence type="ECO:0000256" key="6">
    <source>
        <dbReference type="ARBA" id="ARBA00023136"/>
    </source>
</evidence>
<evidence type="ECO:0000256" key="7">
    <source>
        <dbReference type="ARBA" id="ARBA00023277"/>
    </source>
</evidence>
<evidence type="ECO:0000256" key="4">
    <source>
        <dbReference type="ARBA" id="ARBA00022622"/>
    </source>
</evidence>
<keyword evidence="11" id="KW-0624">Polysaccharide degradation</keyword>
<keyword evidence="3" id="KW-1003">Cell membrane</keyword>
<accession>A0A9P6EQQ2</accession>
<sequence length="429" mass="46321">MLFQAISLFLAIPLAQAAAVARSSHEHHDHDHTHEVPQRLPGVWYQEPDHPVHSLFRRGPGDGYNYPVPGAQNWAAGFPPTSVPNPAMLPREWVAAYNASVASGDIPNIPRSQSLQPNTNPVYPQGVNPMSPEICSATYKCRIPGDIWDAPNGVFASSFDDGPLPLTPQLVGFLQDKGVKTTHFMIGVNIIYYPSQFLAALNAGHDIAVHTWTHPYMTTLSDLDVLGQLGWTMQLIHNATGGRVPKYWRPPYGDTDQRVNAIASAVFGLETVVWNNDTEDWGSNSTDLVQGAMAGFLSRPKTPGLIILEHETSTITVNGFINSFPLIAQNGWQFQSLADVMSGGHIYQNSDNDNAPVTAAPVYNQTMLSLATSTASSTIPASSIADLVSSSVPSPTAKPNSASSIREQRSSSLVLFLSLLAVSTVVVFS</sequence>
<evidence type="ECO:0000256" key="9">
    <source>
        <dbReference type="ARBA" id="ARBA00023288"/>
    </source>
</evidence>
<evidence type="ECO:0000256" key="10">
    <source>
        <dbReference type="ARBA" id="ARBA00023316"/>
    </source>
</evidence>
<evidence type="ECO:0000256" key="1">
    <source>
        <dbReference type="ARBA" id="ARBA00001941"/>
    </source>
</evidence>
<comment type="subcellular location">
    <subcellularLocation>
        <location evidence="2">Cell membrane</location>
        <topology evidence="2">Lipid-anchor</topology>
        <topology evidence="2">GPI-anchor</topology>
    </subcellularLocation>
</comment>
<comment type="catalytic activity">
    <reaction evidence="13">
        <text>[(1-&gt;4)-N-acetyl-beta-D-glucosaminyl](n) + n H2O = chitosan + n acetate</text>
        <dbReference type="Rhea" id="RHEA:10464"/>
        <dbReference type="Rhea" id="RHEA-COMP:9593"/>
        <dbReference type="Rhea" id="RHEA-COMP:9597"/>
        <dbReference type="ChEBI" id="CHEBI:15377"/>
        <dbReference type="ChEBI" id="CHEBI:17029"/>
        <dbReference type="ChEBI" id="CHEBI:30089"/>
        <dbReference type="ChEBI" id="CHEBI:57704"/>
        <dbReference type="EC" id="3.5.1.41"/>
    </reaction>
    <physiologicalReaction direction="left-to-right" evidence="13">
        <dbReference type="Rhea" id="RHEA:10465"/>
    </physiologicalReaction>
</comment>
<keyword evidence="10" id="KW-0961">Cell wall biogenesis/degradation</keyword>
<evidence type="ECO:0000313" key="16">
    <source>
        <dbReference type="EMBL" id="KAF9534326.1"/>
    </source>
</evidence>
<evidence type="ECO:0000256" key="13">
    <source>
        <dbReference type="ARBA" id="ARBA00048494"/>
    </source>
</evidence>
<dbReference type="GO" id="GO:0000272">
    <property type="term" value="P:polysaccharide catabolic process"/>
    <property type="evidence" value="ECO:0007669"/>
    <property type="project" value="UniProtKB-KW"/>
</dbReference>
<keyword evidence="5" id="KW-0146">Chitin degradation</keyword>
<keyword evidence="6" id="KW-0472">Membrane</keyword>
<comment type="cofactor">
    <cofactor evidence="1">
        <name>Co(2+)</name>
        <dbReference type="ChEBI" id="CHEBI:48828"/>
    </cofactor>
</comment>
<evidence type="ECO:0000256" key="12">
    <source>
        <dbReference type="ARBA" id="ARBA00024056"/>
    </source>
</evidence>
<dbReference type="InterPro" id="IPR002509">
    <property type="entry name" value="NODB_dom"/>
</dbReference>
<comment type="caution">
    <text evidence="16">The sequence shown here is derived from an EMBL/GenBank/DDBJ whole genome shotgun (WGS) entry which is preliminary data.</text>
</comment>
<dbReference type="PANTHER" id="PTHR10587">
    <property type="entry name" value="GLYCOSYL TRANSFERASE-RELATED"/>
    <property type="match status" value="1"/>
</dbReference>
<protein>
    <recommendedName>
        <fullName evidence="12">chitin deacetylase</fullName>
        <ecNumber evidence="12">3.5.1.41</ecNumber>
    </recommendedName>
</protein>
<dbReference type="Gene3D" id="3.20.20.370">
    <property type="entry name" value="Glycoside hydrolase/deacetylase"/>
    <property type="match status" value="1"/>
</dbReference>
<dbReference type="AlphaFoldDB" id="A0A9P6EQQ2"/>
<dbReference type="PANTHER" id="PTHR10587:SF135">
    <property type="entry name" value="CHITIN DEACETYLASE 3"/>
    <property type="match status" value="1"/>
</dbReference>
<dbReference type="SUPFAM" id="SSF88713">
    <property type="entry name" value="Glycoside hydrolase/deacetylase"/>
    <property type="match status" value="1"/>
</dbReference>
<dbReference type="InterPro" id="IPR050248">
    <property type="entry name" value="Polysacc_deacetylase_ArnD"/>
</dbReference>
<evidence type="ECO:0000256" key="5">
    <source>
        <dbReference type="ARBA" id="ARBA00023024"/>
    </source>
</evidence>
<dbReference type="Pfam" id="PF01522">
    <property type="entry name" value="Polysacc_deac_1"/>
    <property type="match status" value="1"/>
</dbReference>
<evidence type="ECO:0000313" key="17">
    <source>
        <dbReference type="Proteomes" id="UP000807306"/>
    </source>
</evidence>
<keyword evidence="9" id="KW-0449">Lipoprotein</keyword>
<proteinExistence type="predicted"/>
<evidence type="ECO:0000259" key="15">
    <source>
        <dbReference type="PROSITE" id="PS51677"/>
    </source>
</evidence>
<gene>
    <name evidence="16" type="ORF">CPB83DRAFT_781801</name>
</gene>
<dbReference type="EMBL" id="MU157826">
    <property type="protein sequence ID" value="KAF9534326.1"/>
    <property type="molecule type" value="Genomic_DNA"/>
</dbReference>
<feature type="chain" id="PRO_5040301054" description="chitin deacetylase" evidence="14">
    <location>
        <begin position="18"/>
        <end position="429"/>
    </location>
</feature>
<keyword evidence="8" id="KW-0170">Cobalt</keyword>
<reference evidence="16" key="1">
    <citation type="submission" date="2020-11" db="EMBL/GenBank/DDBJ databases">
        <authorList>
            <consortium name="DOE Joint Genome Institute"/>
            <person name="Ahrendt S."/>
            <person name="Riley R."/>
            <person name="Andreopoulos W."/>
            <person name="Labutti K."/>
            <person name="Pangilinan J."/>
            <person name="Ruiz-Duenas F.J."/>
            <person name="Barrasa J.M."/>
            <person name="Sanchez-Garcia M."/>
            <person name="Camarero S."/>
            <person name="Miyauchi S."/>
            <person name="Serrano A."/>
            <person name="Linde D."/>
            <person name="Babiker R."/>
            <person name="Drula E."/>
            <person name="Ayuso-Fernandez I."/>
            <person name="Pacheco R."/>
            <person name="Padilla G."/>
            <person name="Ferreira P."/>
            <person name="Barriuso J."/>
            <person name="Kellner H."/>
            <person name="Castanera R."/>
            <person name="Alfaro M."/>
            <person name="Ramirez L."/>
            <person name="Pisabarro A.G."/>
            <person name="Kuo A."/>
            <person name="Tritt A."/>
            <person name="Lipzen A."/>
            <person name="He G."/>
            <person name="Yan M."/>
            <person name="Ng V."/>
            <person name="Cullen D."/>
            <person name="Martin F."/>
            <person name="Rosso M.-N."/>
            <person name="Henrissat B."/>
            <person name="Hibbett D."/>
            <person name="Martinez A.T."/>
            <person name="Grigoriev I.V."/>
        </authorList>
    </citation>
    <scope>NUCLEOTIDE SEQUENCE</scope>
    <source>
        <strain evidence="16">CBS 506.95</strain>
    </source>
</reference>
<evidence type="ECO:0000256" key="14">
    <source>
        <dbReference type="SAM" id="SignalP"/>
    </source>
</evidence>
<dbReference type="InterPro" id="IPR011330">
    <property type="entry name" value="Glyco_hydro/deAcase_b/a-brl"/>
</dbReference>
<dbReference type="GO" id="GO:0006032">
    <property type="term" value="P:chitin catabolic process"/>
    <property type="evidence" value="ECO:0007669"/>
    <property type="project" value="UniProtKB-KW"/>
</dbReference>
<dbReference type="GO" id="GO:0004099">
    <property type="term" value="F:chitin deacetylase activity"/>
    <property type="evidence" value="ECO:0007669"/>
    <property type="project" value="UniProtKB-EC"/>
</dbReference>
<dbReference type="GO" id="GO:0098552">
    <property type="term" value="C:side of membrane"/>
    <property type="evidence" value="ECO:0007669"/>
    <property type="project" value="UniProtKB-KW"/>
</dbReference>
<keyword evidence="17" id="KW-1185">Reference proteome</keyword>
<evidence type="ECO:0000256" key="8">
    <source>
        <dbReference type="ARBA" id="ARBA00023285"/>
    </source>
</evidence>
<feature type="domain" description="NodB homology" evidence="15">
    <location>
        <begin position="153"/>
        <end position="335"/>
    </location>
</feature>
<organism evidence="16 17">
    <name type="scientific">Crepidotus variabilis</name>
    <dbReference type="NCBI Taxonomy" id="179855"/>
    <lineage>
        <taxon>Eukaryota</taxon>
        <taxon>Fungi</taxon>
        <taxon>Dikarya</taxon>
        <taxon>Basidiomycota</taxon>
        <taxon>Agaricomycotina</taxon>
        <taxon>Agaricomycetes</taxon>
        <taxon>Agaricomycetidae</taxon>
        <taxon>Agaricales</taxon>
        <taxon>Agaricineae</taxon>
        <taxon>Crepidotaceae</taxon>
        <taxon>Crepidotus</taxon>
    </lineage>
</organism>
<keyword evidence="4" id="KW-0336">GPI-anchor</keyword>
<dbReference type="OrthoDB" id="407355at2759"/>
<dbReference type="GO" id="GO:0071555">
    <property type="term" value="P:cell wall organization"/>
    <property type="evidence" value="ECO:0007669"/>
    <property type="project" value="UniProtKB-KW"/>
</dbReference>
<dbReference type="EC" id="3.5.1.41" evidence="12"/>
<dbReference type="Proteomes" id="UP000807306">
    <property type="component" value="Unassembled WGS sequence"/>
</dbReference>
<evidence type="ECO:0000256" key="2">
    <source>
        <dbReference type="ARBA" id="ARBA00004609"/>
    </source>
</evidence>